<sequence length="458" mass="51634">MIDARRIHLLKNGAPGNGPVLYWMHRDHRARDNFGLLHAQSKALELGRPMAVVYCLASTFLDATIRQFGFLLRGLEQTAAALAQKSIPFVVLSGNPAEEVPRYVRESGAALLVTDFDSLRIKRGWLRNVSKNIDIPVHEVDSRNVVPCRVASDKREYAARTIRPKIHRLLPEFLLEPPALADHPHAYTGHVPETDWSALREGLRVDRDVPEVDWLTPGEDAAAGMLGAFIQHNLDRYGSRNDPNAEAVSHLSPYLHFGMLSPLRAALAVSKAAKHDAEAEESFLEELVVRRELADNFCFHTPDYDSADCFPDWAKQTQADHAGDEREYVYDPDAFEQAKTHDPLWNAAQKQMVASGYMHGYMRMYWAKKILEWTKTPQDAMAIAIRLNDRYELDGRDANGYTGIAWSIGGVHDRAWPQRPVFGKIRSMTYGGAKSKFDVKAYIAAMDALWNDSPFSKR</sequence>
<evidence type="ECO:0000256" key="9">
    <source>
        <dbReference type="ARBA" id="ARBA00023125"/>
    </source>
</evidence>
<evidence type="ECO:0000256" key="11">
    <source>
        <dbReference type="ARBA" id="ARBA00023239"/>
    </source>
</evidence>
<reference evidence="15 16" key="1">
    <citation type="submission" date="2018-06" db="EMBL/GenBank/DDBJ databases">
        <title>Complete genome of Desulfovibrio marinus P48SEP.</title>
        <authorList>
            <person name="Crispim J.S."/>
            <person name="Vidigal P.M.P."/>
            <person name="Silva L.C.F."/>
            <person name="Araujo L.C."/>
            <person name="Laguardia C.N."/>
            <person name="Dias R.S."/>
            <person name="Sousa M.P."/>
            <person name="Paula S.O."/>
            <person name="Silva C."/>
        </authorList>
    </citation>
    <scope>NUCLEOTIDE SEQUENCE [LARGE SCALE GENOMIC DNA]</scope>
    <source>
        <strain evidence="15 16">P48SEP</strain>
    </source>
</reference>
<dbReference type="Proteomes" id="UP000434052">
    <property type="component" value="Unassembled WGS sequence"/>
</dbReference>
<evidence type="ECO:0000256" key="6">
    <source>
        <dbReference type="ARBA" id="ARBA00022630"/>
    </source>
</evidence>
<organism evidence="15 16">
    <name type="scientific">Oceanidesulfovibrio marinus</name>
    <dbReference type="NCBI Taxonomy" id="370038"/>
    <lineage>
        <taxon>Bacteria</taxon>
        <taxon>Pseudomonadati</taxon>
        <taxon>Thermodesulfobacteriota</taxon>
        <taxon>Desulfovibrionia</taxon>
        <taxon>Desulfovibrionales</taxon>
        <taxon>Desulfovibrionaceae</taxon>
        <taxon>Oceanidesulfovibrio</taxon>
    </lineage>
</organism>
<evidence type="ECO:0000256" key="5">
    <source>
        <dbReference type="ARBA" id="ARBA00014046"/>
    </source>
</evidence>
<dbReference type="InterPro" id="IPR032673">
    <property type="entry name" value="DNA_photolyase_2_CS"/>
</dbReference>
<comment type="similarity">
    <text evidence="3">Belongs to the DNA photolyase class-2 family.</text>
</comment>
<dbReference type="OrthoDB" id="9772484at2"/>
<dbReference type="GO" id="GO:0003677">
    <property type="term" value="F:DNA binding"/>
    <property type="evidence" value="ECO:0007669"/>
    <property type="project" value="UniProtKB-KW"/>
</dbReference>
<dbReference type="NCBIfam" id="TIGR00591">
    <property type="entry name" value="phr2"/>
    <property type="match status" value="1"/>
</dbReference>
<evidence type="ECO:0000256" key="10">
    <source>
        <dbReference type="ARBA" id="ARBA00023204"/>
    </source>
</evidence>
<comment type="cofactor">
    <cofactor evidence="1">
        <name>(6R)-5,10-methylene-5,6,7,8-tetrahydrofolate</name>
        <dbReference type="ChEBI" id="CHEBI:15636"/>
    </cofactor>
</comment>
<keyword evidence="8" id="KW-0274">FAD</keyword>
<evidence type="ECO:0000259" key="14">
    <source>
        <dbReference type="PROSITE" id="PS51645"/>
    </source>
</evidence>
<gene>
    <name evidence="15" type="ORF">DQK91_04800</name>
</gene>
<dbReference type="FunFam" id="1.25.40.80:FF:000004">
    <property type="entry name" value="Deoxyribodipyrimidine photolyase"/>
    <property type="match status" value="1"/>
</dbReference>
<evidence type="ECO:0000256" key="12">
    <source>
        <dbReference type="ARBA" id="ARBA00031671"/>
    </source>
</evidence>
<dbReference type="PROSITE" id="PS01083">
    <property type="entry name" value="DNA_PHOTOLYASES_2_1"/>
    <property type="match status" value="1"/>
</dbReference>
<dbReference type="InterPro" id="IPR036134">
    <property type="entry name" value="Crypto/Photolyase_FAD-like_sf"/>
</dbReference>
<dbReference type="SUPFAM" id="SSF48173">
    <property type="entry name" value="Cryptochrome/photolyase FAD-binding domain"/>
    <property type="match status" value="1"/>
</dbReference>
<keyword evidence="11 15" id="KW-0456">Lyase</keyword>
<evidence type="ECO:0000256" key="3">
    <source>
        <dbReference type="ARBA" id="ARBA00006409"/>
    </source>
</evidence>
<dbReference type="GO" id="GO:0003904">
    <property type="term" value="F:deoxyribodipyrimidine photo-lyase activity"/>
    <property type="evidence" value="ECO:0007669"/>
    <property type="project" value="UniProtKB-EC"/>
</dbReference>
<feature type="domain" description="Photolyase/cryptochrome alpha/beta" evidence="14">
    <location>
        <begin position="18"/>
        <end position="148"/>
    </location>
</feature>
<keyword evidence="7" id="KW-0227">DNA damage</keyword>
<protein>
    <recommendedName>
        <fullName evidence="5">Deoxyribodipyrimidine photo-lyase</fullName>
        <ecNumber evidence="4">4.1.99.3</ecNumber>
    </recommendedName>
    <alternativeName>
        <fullName evidence="12">DNA photolyase</fullName>
    </alternativeName>
</protein>
<name>A0A6P1ZJT8_9BACT</name>
<evidence type="ECO:0000256" key="8">
    <source>
        <dbReference type="ARBA" id="ARBA00022827"/>
    </source>
</evidence>
<evidence type="ECO:0000313" key="16">
    <source>
        <dbReference type="Proteomes" id="UP000434052"/>
    </source>
</evidence>
<keyword evidence="10" id="KW-0234">DNA repair</keyword>
<evidence type="ECO:0000313" key="15">
    <source>
        <dbReference type="EMBL" id="TVM35971.1"/>
    </source>
</evidence>
<dbReference type="InterPro" id="IPR006050">
    <property type="entry name" value="DNA_photolyase_N"/>
</dbReference>
<evidence type="ECO:0000256" key="7">
    <source>
        <dbReference type="ARBA" id="ARBA00022763"/>
    </source>
</evidence>
<evidence type="ECO:0000256" key="4">
    <source>
        <dbReference type="ARBA" id="ARBA00013149"/>
    </source>
</evidence>
<accession>A0A6P1ZJT8</accession>
<dbReference type="GO" id="GO:0000719">
    <property type="term" value="P:photoreactive repair"/>
    <property type="evidence" value="ECO:0007669"/>
    <property type="project" value="TreeGrafter"/>
</dbReference>
<dbReference type="Gene3D" id="3.40.50.620">
    <property type="entry name" value="HUPs"/>
    <property type="match status" value="1"/>
</dbReference>
<keyword evidence="9" id="KW-0238">DNA-binding</keyword>
<evidence type="ECO:0000256" key="1">
    <source>
        <dbReference type="ARBA" id="ARBA00001932"/>
    </source>
</evidence>
<proteinExistence type="inferred from homology"/>
<dbReference type="Gene3D" id="1.25.40.80">
    <property type="match status" value="1"/>
</dbReference>
<comment type="catalytic activity">
    <reaction evidence="13">
        <text>cyclobutadipyrimidine (in DNA) = 2 pyrimidine residues (in DNA).</text>
        <dbReference type="EC" id="4.1.99.3"/>
    </reaction>
</comment>
<evidence type="ECO:0000256" key="13">
    <source>
        <dbReference type="ARBA" id="ARBA00033999"/>
    </source>
</evidence>
<dbReference type="Pfam" id="PF00875">
    <property type="entry name" value="DNA_photolyase"/>
    <property type="match status" value="1"/>
</dbReference>
<dbReference type="Gene3D" id="1.10.579.10">
    <property type="entry name" value="DNA Cyclobutane Dipyrimidine Photolyase, subunit A, domain 3"/>
    <property type="match status" value="1"/>
</dbReference>
<comment type="cofactor">
    <cofactor evidence="2">
        <name>FAD</name>
        <dbReference type="ChEBI" id="CHEBI:57692"/>
    </cofactor>
</comment>
<dbReference type="SUPFAM" id="SSF52425">
    <property type="entry name" value="Cryptochrome/photolyase, N-terminal domain"/>
    <property type="match status" value="1"/>
</dbReference>
<dbReference type="InterPro" id="IPR014729">
    <property type="entry name" value="Rossmann-like_a/b/a_fold"/>
</dbReference>
<dbReference type="InterPro" id="IPR008148">
    <property type="entry name" value="DNA_photolyase_2"/>
</dbReference>
<dbReference type="InterPro" id="IPR036155">
    <property type="entry name" value="Crypto/Photolyase_N_sf"/>
</dbReference>
<dbReference type="AlphaFoldDB" id="A0A6P1ZJT8"/>
<dbReference type="PANTHER" id="PTHR10211:SF0">
    <property type="entry name" value="DEOXYRIBODIPYRIMIDINE PHOTO-LYASE"/>
    <property type="match status" value="1"/>
</dbReference>
<dbReference type="EMBL" id="QMIF01000002">
    <property type="protein sequence ID" value="TVM35971.1"/>
    <property type="molecule type" value="Genomic_DNA"/>
</dbReference>
<dbReference type="GO" id="GO:0009650">
    <property type="term" value="P:UV protection"/>
    <property type="evidence" value="ECO:0007669"/>
    <property type="project" value="UniProtKB-ARBA"/>
</dbReference>
<dbReference type="EC" id="4.1.99.3" evidence="4"/>
<keyword evidence="6" id="KW-0285">Flavoprotein</keyword>
<dbReference type="FunFam" id="3.40.50.620:FF:000110">
    <property type="entry name" value="Deoxyribodipyrimidine photolyase"/>
    <property type="match status" value="1"/>
</dbReference>
<dbReference type="InterPro" id="IPR052219">
    <property type="entry name" value="Photolyase_Class-2"/>
</dbReference>
<dbReference type="RefSeq" id="WP_144234302.1">
    <property type="nucleotide sequence ID" value="NZ_QMIF01000002.1"/>
</dbReference>
<evidence type="ECO:0000256" key="2">
    <source>
        <dbReference type="ARBA" id="ARBA00001974"/>
    </source>
</evidence>
<dbReference type="PROSITE" id="PS51645">
    <property type="entry name" value="PHR_CRY_ALPHA_BETA"/>
    <property type="match status" value="1"/>
</dbReference>
<dbReference type="PANTHER" id="PTHR10211">
    <property type="entry name" value="DEOXYRIBODIPYRIMIDINE PHOTOLYASE"/>
    <property type="match status" value="1"/>
</dbReference>
<dbReference type="FunFam" id="1.10.579.10:FF:000002">
    <property type="entry name" value="Deoxyribodipyrimidine photolyase"/>
    <property type="match status" value="1"/>
</dbReference>
<comment type="caution">
    <text evidence="15">The sequence shown here is derived from an EMBL/GenBank/DDBJ whole genome shotgun (WGS) entry which is preliminary data.</text>
</comment>